<dbReference type="AlphaFoldDB" id="A0A858R6M8"/>
<dbReference type="Gene3D" id="1.10.10.10">
    <property type="entry name" value="Winged helix-like DNA-binding domain superfamily/Winged helix DNA-binding domain"/>
    <property type="match status" value="1"/>
</dbReference>
<proteinExistence type="predicted"/>
<dbReference type="PANTHER" id="PTHR34849">
    <property type="entry name" value="SSL5025 PROTEIN"/>
    <property type="match status" value="1"/>
</dbReference>
<dbReference type="SUPFAM" id="SSF46689">
    <property type="entry name" value="Homeodomain-like"/>
    <property type="match status" value="1"/>
</dbReference>
<evidence type="ECO:0000313" key="1">
    <source>
        <dbReference type="EMBL" id="QJE72696.1"/>
    </source>
</evidence>
<dbReference type="Pfam" id="PF04255">
    <property type="entry name" value="DUF433"/>
    <property type="match status" value="1"/>
</dbReference>
<dbReference type="Proteomes" id="UP000501891">
    <property type="component" value="Chromosome"/>
</dbReference>
<dbReference type="InterPro" id="IPR009057">
    <property type="entry name" value="Homeodomain-like_sf"/>
</dbReference>
<reference evidence="1" key="1">
    <citation type="submission" date="2020-04" db="EMBL/GenBank/DDBJ databases">
        <title>A desert anoxygenic phototrophic bacterium fixes CO2 using RubisCO under aerobic conditions.</title>
        <authorList>
            <person name="Tang K."/>
        </authorList>
    </citation>
    <scope>NUCLEOTIDE SEQUENCE [LARGE SCALE GENOMIC DNA]</scope>
    <source>
        <strain evidence="1">MIMtkB3</strain>
    </source>
</reference>
<organism evidence="1 2">
    <name type="scientific">Aerophototrophica crusticola</name>
    <dbReference type="NCBI Taxonomy" id="1709002"/>
    <lineage>
        <taxon>Bacteria</taxon>
        <taxon>Pseudomonadati</taxon>
        <taxon>Pseudomonadota</taxon>
        <taxon>Alphaproteobacteria</taxon>
        <taxon>Rhodospirillales</taxon>
        <taxon>Rhodospirillaceae</taxon>
        <taxon>Aerophototrophica</taxon>
    </lineage>
</organism>
<dbReference type="EMBL" id="CP051775">
    <property type="protein sequence ID" value="QJE72696.1"/>
    <property type="molecule type" value="Genomic_DNA"/>
</dbReference>
<protein>
    <submittedName>
        <fullName evidence="1">DUF433 domain-containing protein</fullName>
    </submittedName>
</protein>
<name>A0A858R6M8_9PROT</name>
<keyword evidence="2" id="KW-1185">Reference proteome</keyword>
<accession>A0A858R6M8</accession>
<dbReference type="InterPro" id="IPR007367">
    <property type="entry name" value="DUF433"/>
</dbReference>
<gene>
    <name evidence="1" type="ORF">HHL28_05940</name>
</gene>
<evidence type="ECO:0000313" key="2">
    <source>
        <dbReference type="Proteomes" id="UP000501891"/>
    </source>
</evidence>
<sequence length="77" mass="8566">MNHIRPRRKLPAEVVRDPNILGGMPVIRGTRVPAKTIALMVRSGYSDYEIMTDYPSIDLEGIRAAIAYAQANPNDLD</sequence>
<dbReference type="InterPro" id="IPR036388">
    <property type="entry name" value="WH-like_DNA-bd_sf"/>
</dbReference>
<dbReference type="KEGG" id="acru:HHL28_05940"/>
<dbReference type="PANTHER" id="PTHR34849:SF3">
    <property type="entry name" value="SSR2962 PROTEIN"/>
    <property type="match status" value="1"/>
</dbReference>